<feature type="region of interest" description="Disordered" evidence="1">
    <location>
        <begin position="300"/>
        <end position="437"/>
    </location>
</feature>
<gene>
    <name evidence="2" type="ORF">M9Y10_040068</name>
</gene>
<evidence type="ECO:0000256" key="1">
    <source>
        <dbReference type="SAM" id="MobiDB-lite"/>
    </source>
</evidence>
<feature type="compositionally biased region" description="Pro residues" evidence="1">
    <location>
        <begin position="319"/>
        <end position="329"/>
    </location>
</feature>
<proteinExistence type="predicted"/>
<protein>
    <submittedName>
        <fullName evidence="2">Uncharacterized protein</fullName>
    </submittedName>
</protein>
<accession>A0ABR2GQE9</accession>
<evidence type="ECO:0000313" key="3">
    <source>
        <dbReference type="Proteomes" id="UP001470230"/>
    </source>
</evidence>
<evidence type="ECO:0000313" key="2">
    <source>
        <dbReference type="EMBL" id="KAK8836111.1"/>
    </source>
</evidence>
<feature type="compositionally biased region" description="Low complexity" evidence="1">
    <location>
        <begin position="350"/>
        <end position="363"/>
    </location>
</feature>
<comment type="caution">
    <text evidence="2">The sequence shown here is derived from an EMBL/GenBank/DDBJ whole genome shotgun (WGS) entry which is preliminary data.</text>
</comment>
<reference evidence="2 3" key="1">
    <citation type="submission" date="2024-04" db="EMBL/GenBank/DDBJ databases">
        <title>Tritrichomonas musculus Genome.</title>
        <authorList>
            <person name="Alves-Ferreira E."/>
            <person name="Grigg M."/>
            <person name="Lorenzi H."/>
            <person name="Galac M."/>
        </authorList>
    </citation>
    <scope>NUCLEOTIDE SEQUENCE [LARGE SCALE GENOMIC DNA]</scope>
    <source>
        <strain evidence="2 3">EAF2021</strain>
    </source>
</reference>
<dbReference type="EMBL" id="JAPFFF010000069">
    <property type="protein sequence ID" value="KAK8836111.1"/>
    <property type="molecule type" value="Genomic_DNA"/>
</dbReference>
<organism evidence="2 3">
    <name type="scientific">Tritrichomonas musculus</name>
    <dbReference type="NCBI Taxonomy" id="1915356"/>
    <lineage>
        <taxon>Eukaryota</taxon>
        <taxon>Metamonada</taxon>
        <taxon>Parabasalia</taxon>
        <taxon>Tritrichomonadida</taxon>
        <taxon>Tritrichomonadidae</taxon>
        <taxon>Tritrichomonas</taxon>
    </lineage>
</organism>
<dbReference type="Proteomes" id="UP001470230">
    <property type="component" value="Unassembled WGS sequence"/>
</dbReference>
<name>A0ABR2GQE9_9EUKA</name>
<keyword evidence="3" id="KW-1185">Reference proteome</keyword>
<sequence length="437" mass="49340">MDQKVYIPLEQPIEGLPNATEMMHNKYDLNSLMNNSSIQNSSPEFIKIFDQNLIIDDDDLIFENIQQNEANDITDEEQNLILSAFQSVITPTNSSSSALNSTNSPNRVQISMPNQKIVKSKMYQIEEPFFKDFDDFLPPQPPSYDDHIDAMPGFLHRPILPIDTLFPTDDMMYQNGSLIMQNGEKYVLTNDNQYNENVYQESEVIPQDIGSSMNVAAKSQDNSLINQQLSPSMSTQAIPAQVQNIAQPVSSQETKQTTIPSYMLNGFPQQNTLPYLINPAQQANLSPYAAIPQVQQTPLQQNLNSPDSSKPLFQISQPPQLPPFMPPPLDDITLNHPTSDEPSYRNFSVQQPNRNLNLQPNRNSNAQPSYRPIEKPKYPQLGIVPENSSPPQAQNKRQKLPQNPPQQQNTNNDSSDVLFSEEPANPKKKRKMEAMPC</sequence>